<dbReference type="AlphaFoldDB" id="A0A1J5RUE3"/>
<dbReference type="SUPFAM" id="SSF51412">
    <property type="entry name" value="Inosine monophosphate dehydrogenase (IMPDH)"/>
    <property type="match status" value="1"/>
</dbReference>
<keyword evidence="4 9" id="KW-0560">Oxidoreductase</keyword>
<evidence type="ECO:0000256" key="7">
    <source>
        <dbReference type="ARBA" id="ARBA00048616"/>
    </source>
</evidence>
<dbReference type="GO" id="GO:0006163">
    <property type="term" value="P:purine nucleotide metabolic process"/>
    <property type="evidence" value="ECO:0007669"/>
    <property type="project" value="InterPro"/>
</dbReference>
<comment type="function">
    <text evidence="6">Catalyzes the irreversible NADPH-dependent deamination of GMP to IMP. It functions in the conversion of nucleobase, nucleoside and nucleotide derivatives of G to A nucleotides, and in maintaining the intracellular balance of A and G nucleotides.</text>
</comment>
<dbReference type="InterPro" id="IPR015875">
    <property type="entry name" value="IMP_DH/GMP_Rdtase_CS"/>
</dbReference>
<evidence type="ECO:0000256" key="1">
    <source>
        <dbReference type="ARBA" id="ARBA00012678"/>
    </source>
</evidence>
<comment type="catalytic activity">
    <reaction evidence="7">
        <text>IMP + NH4(+) + NADP(+) = GMP + NADPH + 2 H(+)</text>
        <dbReference type="Rhea" id="RHEA:17185"/>
        <dbReference type="ChEBI" id="CHEBI:15378"/>
        <dbReference type="ChEBI" id="CHEBI:28938"/>
        <dbReference type="ChEBI" id="CHEBI:57783"/>
        <dbReference type="ChEBI" id="CHEBI:58053"/>
        <dbReference type="ChEBI" id="CHEBI:58115"/>
        <dbReference type="ChEBI" id="CHEBI:58349"/>
        <dbReference type="EC" id="1.7.1.7"/>
    </reaction>
</comment>
<comment type="caution">
    <text evidence="9">The sequence shown here is derived from an EMBL/GenBank/DDBJ whole genome shotgun (WGS) entry which is preliminary data.</text>
</comment>
<dbReference type="GO" id="GO:0003920">
    <property type="term" value="F:GMP reductase activity"/>
    <property type="evidence" value="ECO:0007669"/>
    <property type="project" value="UniProtKB-EC"/>
</dbReference>
<evidence type="ECO:0000256" key="6">
    <source>
        <dbReference type="ARBA" id="ARBA00037691"/>
    </source>
</evidence>
<dbReference type="Gene3D" id="3.20.20.70">
    <property type="entry name" value="Aldolase class I"/>
    <property type="match status" value="1"/>
</dbReference>
<feature type="domain" description="IMP dehydrogenase/GMP reductase" evidence="8">
    <location>
        <begin position="43"/>
        <end position="347"/>
    </location>
</feature>
<dbReference type="InterPro" id="IPR050139">
    <property type="entry name" value="GMP_reductase"/>
</dbReference>
<sequence>MDTAAPGGAYNRAPGRDFAPGFLLVQALRAGACARECVVEIFDYENILLLPRRCRVDSRAECDPSTTFGGRKFRLPVVPANMKTVIDAPIARWLAENGYFYILHRFDVDALAFARHMRDAGLFVSISIGARSDDAAVIDQLAAEGVGADYITIDIAHGHADSVRRMIGHIKHKLPEAFVIAGNIGTPEAVIDLESWGADATKLGIGPGKVCITRMKTGFGTGGWQLSALKWCARVATKPIIADGGIREHGDIAKSVRFGAAMVMIGSMLAGHEESPGKTVEVDGVLYKEYYGSASEFNKGLRRNVEGKRILEPVKGRLADTLKEMEEDLQSSISYAGGTVLADIRKVNYVILGQNNAGEHLLM</sequence>
<dbReference type="InterPro" id="IPR013785">
    <property type="entry name" value="Aldolase_TIM"/>
</dbReference>
<dbReference type="InterPro" id="IPR001093">
    <property type="entry name" value="IMP_DH_GMPRt"/>
</dbReference>
<dbReference type="PANTHER" id="PTHR43170:SF5">
    <property type="entry name" value="GMP REDUCTASE"/>
    <property type="match status" value="1"/>
</dbReference>
<reference evidence="9" key="1">
    <citation type="submission" date="2016-10" db="EMBL/GenBank/DDBJ databases">
        <title>Sequence of Gallionella enrichment culture.</title>
        <authorList>
            <person name="Poehlein A."/>
            <person name="Muehling M."/>
            <person name="Daniel R."/>
        </authorList>
    </citation>
    <scope>NUCLEOTIDE SEQUENCE</scope>
</reference>
<evidence type="ECO:0000256" key="3">
    <source>
        <dbReference type="ARBA" id="ARBA00022857"/>
    </source>
</evidence>
<dbReference type="GO" id="GO:1902560">
    <property type="term" value="C:GMP reductase complex"/>
    <property type="evidence" value="ECO:0007669"/>
    <property type="project" value="InterPro"/>
</dbReference>
<dbReference type="InterPro" id="IPR005994">
    <property type="entry name" value="GuaC_type_2"/>
</dbReference>
<evidence type="ECO:0000256" key="5">
    <source>
        <dbReference type="ARBA" id="ARBA00030699"/>
    </source>
</evidence>
<keyword evidence="3" id="KW-0521">NADP</keyword>
<dbReference type="EMBL" id="MLJW01000101">
    <property type="protein sequence ID" value="OIQ99888.1"/>
    <property type="molecule type" value="Genomic_DNA"/>
</dbReference>
<dbReference type="PANTHER" id="PTHR43170">
    <property type="entry name" value="GMP REDUCTASE"/>
    <property type="match status" value="1"/>
</dbReference>
<name>A0A1J5RUE3_9ZZZZ</name>
<dbReference type="HAMAP" id="MF_01511">
    <property type="entry name" value="GMP_reduct_type2"/>
    <property type="match status" value="1"/>
</dbReference>
<evidence type="ECO:0000256" key="2">
    <source>
        <dbReference type="ARBA" id="ARBA00015800"/>
    </source>
</evidence>
<protein>
    <recommendedName>
        <fullName evidence="2">GMP reductase</fullName>
        <ecNumber evidence="1">1.7.1.7</ecNumber>
    </recommendedName>
    <alternativeName>
        <fullName evidence="5">Guanosine 5'-monophosphate oxidoreductase</fullName>
    </alternativeName>
</protein>
<proteinExistence type="inferred from homology"/>
<dbReference type="EC" id="1.7.1.7" evidence="1"/>
<dbReference type="NCBIfam" id="TIGR01306">
    <property type="entry name" value="GMP_reduct_2"/>
    <property type="match status" value="1"/>
</dbReference>
<evidence type="ECO:0000259" key="8">
    <source>
        <dbReference type="Pfam" id="PF00478"/>
    </source>
</evidence>
<evidence type="ECO:0000256" key="4">
    <source>
        <dbReference type="ARBA" id="ARBA00023002"/>
    </source>
</evidence>
<dbReference type="PIRSF" id="PIRSF036500">
    <property type="entry name" value="GMP_red_Firmic"/>
    <property type="match status" value="1"/>
</dbReference>
<dbReference type="NCBIfam" id="NF003966">
    <property type="entry name" value="PRK05458.1"/>
    <property type="match status" value="1"/>
</dbReference>
<dbReference type="GO" id="GO:0005829">
    <property type="term" value="C:cytosol"/>
    <property type="evidence" value="ECO:0007669"/>
    <property type="project" value="TreeGrafter"/>
</dbReference>
<accession>A0A1J5RUE3</accession>
<dbReference type="CDD" id="cd00381">
    <property type="entry name" value="IMPDH"/>
    <property type="match status" value="1"/>
</dbReference>
<dbReference type="PROSITE" id="PS00487">
    <property type="entry name" value="IMP_DH_GMP_RED"/>
    <property type="match status" value="1"/>
</dbReference>
<evidence type="ECO:0000313" key="9">
    <source>
        <dbReference type="EMBL" id="OIQ99888.1"/>
    </source>
</evidence>
<dbReference type="Pfam" id="PF00478">
    <property type="entry name" value="IMPDH"/>
    <property type="match status" value="1"/>
</dbReference>
<gene>
    <name evidence="9" type="primary">guaC</name>
    <name evidence="9" type="ORF">GALL_180950</name>
</gene>
<dbReference type="SMART" id="SM01240">
    <property type="entry name" value="IMPDH"/>
    <property type="match status" value="1"/>
</dbReference>
<organism evidence="9">
    <name type="scientific">mine drainage metagenome</name>
    <dbReference type="NCBI Taxonomy" id="410659"/>
    <lineage>
        <taxon>unclassified sequences</taxon>
        <taxon>metagenomes</taxon>
        <taxon>ecological metagenomes</taxon>
    </lineage>
</organism>